<dbReference type="InterPro" id="IPR013815">
    <property type="entry name" value="ATP_grasp_subdomain_1"/>
</dbReference>
<dbReference type="GO" id="GO:0005829">
    <property type="term" value="C:cytosol"/>
    <property type="evidence" value="ECO:0007669"/>
    <property type="project" value="TreeGrafter"/>
</dbReference>
<organism evidence="8">
    <name type="scientific">Solibacter usitatus (strain Ellin6076)</name>
    <dbReference type="NCBI Taxonomy" id="234267"/>
    <lineage>
        <taxon>Bacteria</taxon>
        <taxon>Pseudomonadati</taxon>
        <taxon>Acidobacteriota</taxon>
        <taxon>Terriglobia</taxon>
        <taxon>Bryobacterales</taxon>
        <taxon>Solibacteraceae</taxon>
        <taxon>Candidatus Solibacter</taxon>
    </lineage>
</organism>
<dbReference type="FunFam" id="3.40.50.20:FF:000016">
    <property type="entry name" value="N5-carboxyaminoimidazole ribonucleotide synthase"/>
    <property type="match status" value="1"/>
</dbReference>
<feature type="binding site" evidence="5">
    <location>
        <begin position="181"/>
        <end position="184"/>
    </location>
    <ligand>
        <name>ATP</name>
        <dbReference type="ChEBI" id="CHEBI:30616"/>
    </ligand>
</feature>
<dbReference type="KEGG" id="sus:Acid_5043"/>
<dbReference type="UniPathway" id="UPA00074">
    <property type="reaction ID" value="UER00942"/>
</dbReference>
<dbReference type="STRING" id="234267.Acid_5043"/>
<dbReference type="PANTHER" id="PTHR11609">
    <property type="entry name" value="PURINE BIOSYNTHESIS PROTEIN 6/7, PUR6/7"/>
    <property type="match status" value="1"/>
</dbReference>
<sequence length="381" mass="40612">MKPVLPGATVGILGGGQLGRMFAIAARRMGYRVHTFAPDVDTPAGQISDVEIHAPYEDLDTVRAFARRVDVVTFEFENVPAATAAAAAEFAPVRPAGAVLHTTQHRLREKLFLQGAGLPLAPFRIVRTAGDLARAVADLGCPAVLKTAGFGYDGHGQVRITSADTALAAWQSIGSQEAVLEAFIDFECELSVVAARAADGAFVHYGVVENRHQRHILDITIAPATVAPQVAPRAIEIARIVMETLDAVGVLCVEFFLTRAGDLLINELAPRPHNSGHFTFDACVTSQFEQQLRAVCGLPLGSTEQMRPAAMANLLGDLWTAGPPDWAAACAFHGVKLHLYGKAEPRPGRKMGHLTALGPDQATALKTVLDARDSMVGVHRT</sequence>
<dbReference type="InterPro" id="IPR011761">
    <property type="entry name" value="ATP-grasp"/>
</dbReference>
<feature type="binding site" evidence="5">
    <location>
        <position position="212"/>
    </location>
    <ligand>
        <name>ATP</name>
        <dbReference type="ChEBI" id="CHEBI:30616"/>
    </ligand>
</feature>
<dbReference type="NCBIfam" id="TIGR01161">
    <property type="entry name" value="purK"/>
    <property type="match status" value="1"/>
</dbReference>
<dbReference type="GO" id="GO:0006189">
    <property type="term" value="P:'de novo' IMP biosynthetic process"/>
    <property type="evidence" value="ECO:0007669"/>
    <property type="project" value="UniProtKB-UniRule"/>
</dbReference>
<dbReference type="HAMAP" id="MF_01928">
    <property type="entry name" value="PurK"/>
    <property type="match status" value="1"/>
</dbReference>
<dbReference type="Gene3D" id="3.30.1490.20">
    <property type="entry name" value="ATP-grasp fold, A domain"/>
    <property type="match status" value="1"/>
</dbReference>
<feature type="binding site" evidence="5">
    <location>
        <position position="106"/>
    </location>
    <ligand>
        <name>ATP</name>
        <dbReference type="ChEBI" id="CHEBI:30616"/>
    </ligand>
</feature>
<dbReference type="FunCoup" id="Q01WG7">
    <property type="interactions" value="428"/>
</dbReference>
<dbReference type="GO" id="GO:0046872">
    <property type="term" value="F:metal ion binding"/>
    <property type="evidence" value="ECO:0007669"/>
    <property type="project" value="InterPro"/>
</dbReference>
<keyword evidence="2 5" id="KW-0547">Nucleotide-binding</keyword>
<evidence type="ECO:0000256" key="3">
    <source>
        <dbReference type="ARBA" id="ARBA00022755"/>
    </source>
</evidence>
<dbReference type="FunFam" id="3.30.470.20:FF:000029">
    <property type="entry name" value="N5-carboxyaminoimidazole ribonucleotide synthase"/>
    <property type="match status" value="1"/>
</dbReference>
<evidence type="ECO:0000256" key="2">
    <source>
        <dbReference type="ARBA" id="ARBA00022741"/>
    </source>
</evidence>
<dbReference type="InterPro" id="IPR005875">
    <property type="entry name" value="PurK"/>
</dbReference>
<feature type="domain" description="ATP-grasp" evidence="7">
    <location>
        <begin position="110"/>
        <end position="296"/>
    </location>
</feature>
<dbReference type="OrthoDB" id="9804625at2"/>
<feature type="binding site" evidence="5">
    <location>
        <begin position="151"/>
        <end position="157"/>
    </location>
    <ligand>
        <name>ATP</name>
        <dbReference type="ChEBI" id="CHEBI:30616"/>
    </ligand>
</feature>
<dbReference type="Pfam" id="PF02222">
    <property type="entry name" value="ATP-grasp"/>
    <property type="match status" value="1"/>
</dbReference>
<evidence type="ECO:0000313" key="8">
    <source>
        <dbReference type="EMBL" id="ABJ85998.1"/>
    </source>
</evidence>
<dbReference type="InterPro" id="IPR011054">
    <property type="entry name" value="Rudment_hybrid_motif"/>
</dbReference>
<dbReference type="SUPFAM" id="SSF51246">
    <property type="entry name" value="Rudiment single hybrid motif"/>
    <property type="match status" value="1"/>
</dbReference>
<reference evidence="8" key="1">
    <citation type="submission" date="2006-10" db="EMBL/GenBank/DDBJ databases">
        <title>Complete sequence of Solibacter usitatus Ellin6076.</title>
        <authorList>
            <consortium name="US DOE Joint Genome Institute"/>
            <person name="Copeland A."/>
            <person name="Lucas S."/>
            <person name="Lapidus A."/>
            <person name="Barry K."/>
            <person name="Detter J.C."/>
            <person name="Glavina del Rio T."/>
            <person name="Hammon N."/>
            <person name="Israni S."/>
            <person name="Dalin E."/>
            <person name="Tice H."/>
            <person name="Pitluck S."/>
            <person name="Thompson L.S."/>
            <person name="Brettin T."/>
            <person name="Bruce D."/>
            <person name="Han C."/>
            <person name="Tapia R."/>
            <person name="Gilna P."/>
            <person name="Schmutz J."/>
            <person name="Larimer F."/>
            <person name="Land M."/>
            <person name="Hauser L."/>
            <person name="Kyrpides N."/>
            <person name="Mikhailova N."/>
            <person name="Janssen P.H."/>
            <person name="Kuske C.R."/>
            <person name="Richardson P."/>
        </authorList>
    </citation>
    <scope>NUCLEOTIDE SEQUENCE</scope>
    <source>
        <strain evidence="8">Ellin6076</strain>
    </source>
</reference>
<dbReference type="InterPro" id="IPR054350">
    <property type="entry name" value="PurT/PurK_preATP-grasp"/>
</dbReference>
<dbReference type="InParanoid" id="Q01WG7"/>
<dbReference type="InterPro" id="IPR016185">
    <property type="entry name" value="PreATP-grasp_dom_sf"/>
</dbReference>
<feature type="binding site" evidence="5">
    <location>
        <begin position="266"/>
        <end position="267"/>
    </location>
    <ligand>
        <name>ATP</name>
        <dbReference type="ChEBI" id="CHEBI:30616"/>
    </ligand>
</feature>
<dbReference type="NCBIfam" id="NF004679">
    <property type="entry name" value="PRK06019.1-5"/>
    <property type="match status" value="1"/>
</dbReference>
<dbReference type="EMBL" id="CP000473">
    <property type="protein sequence ID" value="ABJ85998.1"/>
    <property type="molecule type" value="Genomic_DNA"/>
</dbReference>
<comment type="similarity">
    <text evidence="5 6">Belongs to the PurK/PurT family.</text>
</comment>
<dbReference type="GO" id="GO:0034028">
    <property type="term" value="F:5-(carboxyamino)imidazole ribonucleotide synthase activity"/>
    <property type="evidence" value="ECO:0007669"/>
    <property type="project" value="UniProtKB-UniRule"/>
</dbReference>
<dbReference type="GO" id="GO:0005524">
    <property type="term" value="F:ATP binding"/>
    <property type="evidence" value="ECO:0007669"/>
    <property type="project" value="UniProtKB-UniRule"/>
</dbReference>
<comment type="pathway">
    <text evidence="5 6">Purine metabolism; IMP biosynthesis via de novo pathway; 5-amino-1-(5-phospho-D-ribosyl)imidazole-4-carboxylate from 5-amino-1-(5-phospho-D-ribosyl)imidazole (N5-CAIR route): step 1/2.</text>
</comment>
<evidence type="ECO:0000256" key="5">
    <source>
        <dbReference type="HAMAP-Rule" id="MF_01928"/>
    </source>
</evidence>
<protein>
    <recommendedName>
        <fullName evidence="5 6">N5-carboxyaminoimidazole ribonucleotide synthase</fullName>
        <shortName evidence="5 6">N5-CAIR synthase</shortName>
        <ecNumber evidence="5 6">6.3.4.18</ecNumber>
    </recommendedName>
    <alternativeName>
        <fullName evidence="5 6">5-(carboxyamino)imidazole ribonucleotide synthetase</fullName>
    </alternativeName>
</protein>
<accession>Q01WG7</accession>
<name>Q01WG7_SOLUE</name>
<evidence type="ECO:0000256" key="1">
    <source>
        <dbReference type="ARBA" id="ARBA00022598"/>
    </source>
</evidence>
<dbReference type="Gene3D" id="3.30.470.20">
    <property type="entry name" value="ATP-grasp fold, B domain"/>
    <property type="match status" value="1"/>
</dbReference>
<comment type="function">
    <text evidence="6">Catalyzes the ATP-dependent conversion of 5-aminoimidazole ribonucleotide (AIR) and HCO(3)- to N5-carboxyaminoimidazole ribonucleotide (N5-CAIR).</text>
</comment>
<evidence type="ECO:0000256" key="4">
    <source>
        <dbReference type="ARBA" id="ARBA00022840"/>
    </source>
</evidence>
<feature type="binding site" evidence="5">
    <location>
        <position position="146"/>
    </location>
    <ligand>
        <name>ATP</name>
        <dbReference type="ChEBI" id="CHEBI:30616"/>
    </ligand>
</feature>
<keyword evidence="3 5" id="KW-0658">Purine biosynthesis</keyword>
<comment type="function">
    <text evidence="5">Catalyzes the ATP-dependent conversion of 5-aminoimidazole ribonucleotide (AIR) and HCO(3)(-) to N5-carboxyaminoimidazole ribonucleotide (N5-CAIR).</text>
</comment>
<dbReference type="NCBIfam" id="NF004675">
    <property type="entry name" value="PRK06019.1-1"/>
    <property type="match status" value="1"/>
</dbReference>
<dbReference type="InterPro" id="IPR003135">
    <property type="entry name" value="ATP-grasp_carboxylate-amine"/>
</dbReference>
<dbReference type="NCBIfam" id="NF004677">
    <property type="entry name" value="PRK06019.1-3"/>
    <property type="match status" value="1"/>
</dbReference>
<dbReference type="FunFam" id="3.30.1490.20:FF:000015">
    <property type="entry name" value="N5-carboxyaminoimidazole ribonucleotide synthase"/>
    <property type="match status" value="1"/>
</dbReference>
<evidence type="ECO:0000256" key="6">
    <source>
        <dbReference type="RuleBase" id="RU361200"/>
    </source>
</evidence>
<dbReference type="InterPro" id="IPR040686">
    <property type="entry name" value="PurK_C"/>
</dbReference>
<dbReference type="SUPFAM" id="SSF56059">
    <property type="entry name" value="Glutathione synthetase ATP-binding domain-like"/>
    <property type="match status" value="1"/>
</dbReference>
<dbReference type="GO" id="GO:0004638">
    <property type="term" value="F:phosphoribosylaminoimidazole carboxylase activity"/>
    <property type="evidence" value="ECO:0007669"/>
    <property type="project" value="InterPro"/>
</dbReference>
<evidence type="ECO:0000259" key="7">
    <source>
        <dbReference type="PROSITE" id="PS50975"/>
    </source>
</evidence>
<dbReference type="PROSITE" id="PS50975">
    <property type="entry name" value="ATP_GRASP"/>
    <property type="match status" value="1"/>
</dbReference>
<proteinExistence type="inferred from homology"/>
<keyword evidence="4 5" id="KW-0067">ATP-binding</keyword>
<keyword evidence="1 5" id="KW-0436">Ligase</keyword>
<comment type="subunit">
    <text evidence="5 6">Homodimer.</text>
</comment>
<dbReference type="SUPFAM" id="SSF52440">
    <property type="entry name" value="PreATP-grasp domain"/>
    <property type="match status" value="1"/>
</dbReference>
<gene>
    <name evidence="5 6" type="primary">purK</name>
    <name evidence="8" type="ordered locus">Acid_5043</name>
</gene>
<dbReference type="NCBIfam" id="NF004676">
    <property type="entry name" value="PRK06019.1-2"/>
    <property type="match status" value="1"/>
</dbReference>
<comment type="catalytic activity">
    <reaction evidence="5 6">
        <text>5-amino-1-(5-phospho-beta-D-ribosyl)imidazole + hydrogencarbonate + ATP = 5-carboxyamino-1-(5-phospho-D-ribosyl)imidazole + ADP + phosphate + 2 H(+)</text>
        <dbReference type="Rhea" id="RHEA:19317"/>
        <dbReference type="ChEBI" id="CHEBI:15378"/>
        <dbReference type="ChEBI" id="CHEBI:17544"/>
        <dbReference type="ChEBI" id="CHEBI:30616"/>
        <dbReference type="ChEBI" id="CHEBI:43474"/>
        <dbReference type="ChEBI" id="CHEBI:58730"/>
        <dbReference type="ChEBI" id="CHEBI:137981"/>
        <dbReference type="ChEBI" id="CHEBI:456216"/>
        <dbReference type="EC" id="6.3.4.18"/>
    </reaction>
</comment>
<dbReference type="eggNOG" id="COG0026">
    <property type="taxonomic scope" value="Bacteria"/>
</dbReference>
<dbReference type="HOGENOM" id="CLU_011534_0_1_0"/>
<keyword evidence="8" id="KW-0456">Lyase</keyword>
<dbReference type="AlphaFoldDB" id="Q01WG7"/>
<dbReference type="Pfam" id="PF22660">
    <property type="entry name" value="RS_preATP-grasp-like"/>
    <property type="match status" value="1"/>
</dbReference>
<dbReference type="PANTHER" id="PTHR11609:SF5">
    <property type="entry name" value="PHOSPHORIBOSYLAMINOIMIDAZOLE CARBOXYLASE"/>
    <property type="match status" value="1"/>
</dbReference>
<feature type="binding site" evidence="5">
    <location>
        <position position="189"/>
    </location>
    <ligand>
        <name>ATP</name>
        <dbReference type="ChEBI" id="CHEBI:30616"/>
    </ligand>
</feature>
<dbReference type="EC" id="6.3.4.18" evidence="5 6"/>
<dbReference type="Pfam" id="PF17769">
    <property type="entry name" value="PurK_C"/>
    <property type="match status" value="1"/>
</dbReference>
<dbReference type="Gene3D" id="3.40.50.20">
    <property type="match status" value="1"/>
</dbReference>